<accession>A0A6N0I150</accession>
<dbReference type="PRINTS" id="PR00834">
    <property type="entry name" value="PROTEASES2C"/>
</dbReference>
<dbReference type="InterPro" id="IPR001940">
    <property type="entry name" value="Peptidase_S1C"/>
</dbReference>
<dbReference type="Pfam" id="PF13365">
    <property type="entry name" value="Trypsin_2"/>
    <property type="match status" value="1"/>
</dbReference>
<dbReference type="GO" id="GO:0004252">
    <property type="term" value="F:serine-type endopeptidase activity"/>
    <property type="evidence" value="ECO:0007669"/>
    <property type="project" value="InterPro"/>
</dbReference>
<dbReference type="RefSeq" id="WP_174673736.1">
    <property type="nucleotide sequence ID" value="NZ_CP054491.1"/>
</dbReference>
<dbReference type="Proteomes" id="UP000509658">
    <property type="component" value="Chromosome"/>
</dbReference>
<dbReference type="PANTHER" id="PTHR43343">
    <property type="entry name" value="PEPTIDASE S12"/>
    <property type="match status" value="1"/>
</dbReference>
<dbReference type="EMBL" id="CP054491">
    <property type="protein sequence ID" value="QKQ28201.1"/>
    <property type="molecule type" value="Genomic_DNA"/>
</dbReference>
<feature type="compositionally biased region" description="Polar residues" evidence="3">
    <location>
        <begin position="202"/>
        <end position="211"/>
    </location>
</feature>
<dbReference type="InterPro" id="IPR051201">
    <property type="entry name" value="Chloro_Bact_Ser_Proteases"/>
</dbReference>
<dbReference type="PANTHER" id="PTHR43343:SF3">
    <property type="entry name" value="PROTEASE DO-LIKE 8, CHLOROPLASTIC"/>
    <property type="match status" value="1"/>
</dbReference>
<protein>
    <submittedName>
        <fullName evidence="4">Trypsin-like peptidase domain-containing protein</fullName>
    </submittedName>
</protein>
<evidence type="ECO:0000256" key="2">
    <source>
        <dbReference type="ARBA" id="ARBA00022801"/>
    </source>
</evidence>
<sequence length="260" mass="27653">MARDLVPGHILTNHHVVANADQIRVQLHDGRTAAATLVGADPDTDLAVLHVQLEGLPNITISSDRVLEVGDVVLAIGNPFGVGQTVTMGIVSATGRSRPASTPPNLSRPCDQFRHSGGALPPMAQLVGSNRTSSVIGGHGQACPNLTLKRRDDTTSNWPRIPRLVGIEAQDITPALAEGSTPTSTRRADRQESWTGRPARRVTSTRVTSSPPIVDYQRGWSFHQPSWASPCDRAGQTTLAGRDSRPAADHGVSTDNPVDD</sequence>
<gene>
    <name evidence="4" type="ORF">HUE57_07670</name>
</gene>
<dbReference type="Gene3D" id="2.40.10.120">
    <property type="match status" value="1"/>
</dbReference>
<organism evidence="4 5">
    <name type="scientific">Candidatus Reidiella endopervernicosa</name>
    <dbReference type="NCBI Taxonomy" id="2738883"/>
    <lineage>
        <taxon>Bacteria</taxon>
        <taxon>Pseudomonadati</taxon>
        <taxon>Pseudomonadota</taxon>
        <taxon>Gammaproteobacteria</taxon>
        <taxon>Candidatus Reidiella</taxon>
    </lineage>
</organism>
<evidence type="ECO:0000313" key="5">
    <source>
        <dbReference type="Proteomes" id="UP000509658"/>
    </source>
</evidence>
<keyword evidence="5" id="KW-1185">Reference proteome</keyword>
<evidence type="ECO:0000256" key="1">
    <source>
        <dbReference type="ARBA" id="ARBA00022670"/>
    </source>
</evidence>
<dbReference type="SUPFAM" id="SSF50494">
    <property type="entry name" value="Trypsin-like serine proteases"/>
    <property type="match status" value="1"/>
</dbReference>
<reference evidence="4 5" key="1">
    <citation type="submission" date="2020-05" db="EMBL/GenBank/DDBJ databases">
        <title>Horizontal transmission and recombination maintain forever young bacterial symbiont genomes.</title>
        <authorList>
            <person name="Russell S.L."/>
            <person name="Pepper-Tunick E."/>
            <person name="Svedberg J."/>
            <person name="Byrne A."/>
            <person name="Ruelas Castillo J."/>
            <person name="Vollmers C."/>
            <person name="Beinart R.A."/>
            <person name="Corbett-Detig R."/>
        </authorList>
    </citation>
    <scope>NUCLEOTIDE SEQUENCE [LARGE SCALE GENOMIC DNA]</scope>
    <source>
        <strain evidence="4">Santa_Monica_outfall</strain>
    </source>
</reference>
<dbReference type="AlphaFoldDB" id="A0A6N0I150"/>
<proteinExistence type="predicted"/>
<name>A0A6N0I150_9GAMM</name>
<dbReference type="KEGG" id="rev:HUE57_07670"/>
<keyword evidence="2" id="KW-0378">Hydrolase</keyword>
<dbReference type="InterPro" id="IPR009003">
    <property type="entry name" value="Peptidase_S1_PA"/>
</dbReference>
<evidence type="ECO:0000313" key="4">
    <source>
        <dbReference type="EMBL" id="QKQ28201.1"/>
    </source>
</evidence>
<evidence type="ECO:0000256" key="3">
    <source>
        <dbReference type="SAM" id="MobiDB-lite"/>
    </source>
</evidence>
<keyword evidence="1" id="KW-0645">Protease</keyword>
<dbReference type="GO" id="GO:0006508">
    <property type="term" value="P:proteolysis"/>
    <property type="evidence" value="ECO:0007669"/>
    <property type="project" value="UniProtKB-KW"/>
</dbReference>
<feature type="region of interest" description="Disordered" evidence="3">
    <location>
        <begin position="172"/>
        <end position="260"/>
    </location>
</feature>